<sequence length="118" mass="13894">MYEKNLPNREGLTPEFQDGVTAFIEGAKSQQAYMDGEKIRCPCRKCKNEVFKTPNEVNFDLYMKDFMPEYYNWTSHDEERVQEYFEAVTASHLQDEQNPPALVEEGTNTHWGHTVEMY</sequence>
<name>A0AAW2U0W1_SESRA</name>
<dbReference type="InterPro" id="IPR029480">
    <property type="entry name" value="Transpos_assoc"/>
</dbReference>
<organism evidence="2">
    <name type="scientific">Sesamum radiatum</name>
    <name type="common">Black benniseed</name>
    <dbReference type="NCBI Taxonomy" id="300843"/>
    <lineage>
        <taxon>Eukaryota</taxon>
        <taxon>Viridiplantae</taxon>
        <taxon>Streptophyta</taxon>
        <taxon>Embryophyta</taxon>
        <taxon>Tracheophyta</taxon>
        <taxon>Spermatophyta</taxon>
        <taxon>Magnoliopsida</taxon>
        <taxon>eudicotyledons</taxon>
        <taxon>Gunneridae</taxon>
        <taxon>Pentapetalae</taxon>
        <taxon>asterids</taxon>
        <taxon>lamiids</taxon>
        <taxon>Lamiales</taxon>
        <taxon>Pedaliaceae</taxon>
        <taxon>Sesamum</taxon>
    </lineage>
</organism>
<evidence type="ECO:0000313" key="2">
    <source>
        <dbReference type="EMBL" id="KAL0409441.1"/>
    </source>
</evidence>
<accession>A0AAW2U0W1</accession>
<comment type="caution">
    <text evidence="2">The sequence shown here is derived from an EMBL/GenBank/DDBJ whole genome shotgun (WGS) entry which is preliminary data.</text>
</comment>
<dbReference type="AlphaFoldDB" id="A0AAW2U0W1"/>
<gene>
    <name evidence="2" type="ORF">Sradi_1878500</name>
</gene>
<dbReference type="EMBL" id="JACGWJ010000007">
    <property type="protein sequence ID" value="KAL0409441.1"/>
    <property type="molecule type" value="Genomic_DNA"/>
</dbReference>
<proteinExistence type="predicted"/>
<protein>
    <recommendedName>
        <fullName evidence="1">Transposase-associated domain-containing protein</fullName>
    </recommendedName>
</protein>
<dbReference type="Pfam" id="PF13963">
    <property type="entry name" value="Transpos_assoc"/>
    <property type="match status" value="1"/>
</dbReference>
<feature type="domain" description="Transposase-associated" evidence="1">
    <location>
        <begin position="9"/>
        <end position="78"/>
    </location>
</feature>
<evidence type="ECO:0000259" key="1">
    <source>
        <dbReference type="Pfam" id="PF13963"/>
    </source>
</evidence>
<reference evidence="2" key="1">
    <citation type="submission" date="2020-06" db="EMBL/GenBank/DDBJ databases">
        <authorList>
            <person name="Li T."/>
            <person name="Hu X."/>
            <person name="Zhang T."/>
            <person name="Song X."/>
            <person name="Zhang H."/>
            <person name="Dai N."/>
            <person name="Sheng W."/>
            <person name="Hou X."/>
            <person name="Wei L."/>
        </authorList>
    </citation>
    <scope>NUCLEOTIDE SEQUENCE</scope>
    <source>
        <strain evidence="2">G02</strain>
        <tissue evidence="2">Leaf</tissue>
    </source>
</reference>
<reference evidence="2" key="2">
    <citation type="journal article" date="2024" name="Plant">
        <title>Genomic evolution and insights into agronomic trait innovations of Sesamum species.</title>
        <authorList>
            <person name="Miao H."/>
            <person name="Wang L."/>
            <person name="Qu L."/>
            <person name="Liu H."/>
            <person name="Sun Y."/>
            <person name="Le M."/>
            <person name="Wang Q."/>
            <person name="Wei S."/>
            <person name="Zheng Y."/>
            <person name="Lin W."/>
            <person name="Duan Y."/>
            <person name="Cao H."/>
            <person name="Xiong S."/>
            <person name="Wang X."/>
            <person name="Wei L."/>
            <person name="Li C."/>
            <person name="Ma Q."/>
            <person name="Ju M."/>
            <person name="Zhao R."/>
            <person name="Li G."/>
            <person name="Mu C."/>
            <person name="Tian Q."/>
            <person name="Mei H."/>
            <person name="Zhang T."/>
            <person name="Gao T."/>
            <person name="Zhang H."/>
        </authorList>
    </citation>
    <scope>NUCLEOTIDE SEQUENCE</scope>
    <source>
        <strain evidence="2">G02</strain>
    </source>
</reference>